<sequence>VGSEVPSSNPRSESDSGSRYKSLVLDPGQSVSQSLGPVKISTISKSTISDPNRVLFRVKVLI</sequence>
<organism evidence="2 3">
    <name type="scientific">Cannabis sativa</name>
    <name type="common">Hemp</name>
    <name type="synonym">Marijuana</name>
    <dbReference type="NCBI Taxonomy" id="3483"/>
    <lineage>
        <taxon>Eukaryota</taxon>
        <taxon>Viridiplantae</taxon>
        <taxon>Streptophyta</taxon>
        <taxon>Embryophyta</taxon>
        <taxon>Tracheophyta</taxon>
        <taxon>Spermatophyta</taxon>
        <taxon>Magnoliopsida</taxon>
        <taxon>eudicotyledons</taxon>
        <taxon>Gunneridae</taxon>
        <taxon>Pentapetalae</taxon>
        <taxon>rosids</taxon>
        <taxon>fabids</taxon>
        <taxon>Rosales</taxon>
        <taxon>Cannabaceae</taxon>
        <taxon>Cannabis</taxon>
    </lineage>
</organism>
<evidence type="ECO:0000313" key="2">
    <source>
        <dbReference type="EnsemblPlants" id="cds.evm.model.ctgX1.13"/>
    </source>
</evidence>
<reference evidence="2" key="1">
    <citation type="submission" date="2021-03" db="UniProtKB">
        <authorList>
            <consortium name="EnsemblPlants"/>
        </authorList>
    </citation>
    <scope>IDENTIFICATION</scope>
</reference>
<evidence type="ECO:0000313" key="3">
    <source>
        <dbReference type="Proteomes" id="UP000596661"/>
    </source>
</evidence>
<protein>
    <submittedName>
        <fullName evidence="2">Uncharacterized protein</fullName>
    </submittedName>
</protein>
<name>A0A803QRB8_CANSA</name>
<dbReference type="Gramene" id="evm.model.ctgX1.13">
    <property type="protein sequence ID" value="cds.evm.model.ctgX1.13"/>
    <property type="gene ID" value="evm.TU.ctgX1.13"/>
</dbReference>
<feature type="region of interest" description="Disordered" evidence="1">
    <location>
        <begin position="1"/>
        <end position="32"/>
    </location>
</feature>
<dbReference type="AlphaFoldDB" id="A0A803QRB8"/>
<evidence type="ECO:0000256" key="1">
    <source>
        <dbReference type="SAM" id="MobiDB-lite"/>
    </source>
</evidence>
<keyword evidence="3" id="KW-1185">Reference proteome</keyword>
<proteinExistence type="predicted"/>
<feature type="compositionally biased region" description="Polar residues" evidence="1">
    <location>
        <begin position="1"/>
        <end position="11"/>
    </location>
</feature>
<dbReference type="Proteomes" id="UP000596661">
    <property type="component" value="Unassembled WGS sequence"/>
</dbReference>
<accession>A0A803QRB8</accession>
<dbReference type="EnsemblPlants" id="evm.model.ctgX1.13">
    <property type="protein sequence ID" value="cds.evm.model.ctgX1.13"/>
    <property type="gene ID" value="evm.TU.ctgX1.13"/>
</dbReference>